<organism evidence="1 2">
    <name type="scientific">Caerostris darwini</name>
    <dbReference type="NCBI Taxonomy" id="1538125"/>
    <lineage>
        <taxon>Eukaryota</taxon>
        <taxon>Metazoa</taxon>
        <taxon>Ecdysozoa</taxon>
        <taxon>Arthropoda</taxon>
        <taxon>Chelicerata</taxon>
        <taxon>Arachnida</taxon>
        <taxon>Araneae</taxon>
        <taxon>Araneomorphae</taxon>
        <taxon>Entelegynae</taxon>
        <taxon>Araneoidea</taxon>
        <taxon>Araneidae</taxon>
        <taxon>Caerostris</taxon>
    </lineage>
</organism>
<proteinExistence type="predicted"/>
<protein>
    <submittedName>
        <fullName evidence="1">Uncharacterized protein</fullName>
    </submittedName>
</protein>
<sequence>MESKFEMLPVMHSLKHLSLVRVVLTLINNDAVRGVFNSCNFSDEEGKRNKIVLTSQKVVSELHIPYTLKEDLVNYIGYLLAEFKEWVLSYIFYFDKQPKVQFTNMCWKSIGRIDVQKRTRAILEDESVAIEQRFRLACVSRLRDDICSLWNEMSEKQRNKESQFPVTQWVPLQFCDKADALNLWENPILQDLLSGEDFWSSTTVHRLLQLVSPEERRAGFLLFLTSDEGGELHDMDLFHALDEEGQWEVTEYFYLIVLSFYFHWSLRNPLMNLKDKLFASFGVCELTFLASEDDRNLTINNLIRTMAEFGSKFPPELDARFSTGNGPPQDHFEVPSPGAAAEAMITESPMTTVPLFNSEADHCLNITAAKTQLKDKEKAVELMHQIIKKQNILIDGGFIEPHSIKPTMDGLTKAEDALAEATKRMQIGILGPLGAWALRYLVKTIIEIKVEASGCAT</sequence>
<dbReference type="EMBL" id="BPLQ01003836">
    <property type="protein sequence ID" value="GIY03637.1"/>
    <property type="molecule type" value="Genomic_DNA"/>
</dbReference>
<evidence type="ECO:0000313" key="1">
    <source>
        <dbReference type="EMBL" id="GIY03637.1"/>
    </source>
</evidence>
<accession>A0AAV4Q2Z2</accession>
<reference evidence="1 2" key="1">
    <citation type="submission" date="2021-06" db="EMBL/GenBank/DDBJ databases">
        <title>Caerostris darwini draft genome.</title>
        <authorList>
            <person name="Kono N."/>
            <person name="Arakawa K."/>
        </authorList>
    </citation>
    <scope>NUCLEOTIDE SEQUENCE [LARGE SCALE GENOMIC DNA]</scope>
</reference>
<evidence type="ECO:0000313" key="2">
    <source>
        <dbReference type="Proteomes" id="UP001054837"/>
    </source>
</evidence>
<name>A0AAV4Q2Z2_9ARAC</name>
<dbReference type="Proteomes" id="UP001054837">
    <property type="component" value="Unassembled WGS sequence"/>
</dbReference>
<dbReference type="AlphaFoldDB" id="A0AAV4Q2Z2"/>
<keyword evidence="2" id="KW-1185">Reference proteome</keyword>
<gene>
    <name evidence="1" type="ORF">CDAR_119211</name>
</gene>
<comment type="caution">
    <text evidence="1">The sequence shown here is derived from an EMBL/GenBank/DDBJ whole genome shotgun (WGS) entry which is preliminary data.</text>
</comment>